<evidence type="ECO:0000256" key="1">
    <source>
        <dbReference type="SAM" id="MobiDB-lite"/>
    </source>
</evidence>
<accession>A0A2K3V0M8</accession>
<feature type="domain" description="DUF4384" evidence="3">
    <location>
        <begin position="64"/>
        <end position="142"/>
    </location>
</feature>
<proteinExistence type="predicted"/>
<reference evidence="4 5" key="1">
    <citation type="submission" date="2018-01" db="EMBL/GenBank/DDBJ databases">
        <title>Deinococcus koreensis sp. nov., a radiation-resistant bacterium isolated from river water.</title>
        <authorList>
            <person name="Choi A."/>
        </authorList>
    </citation>
    <scope>NUCLEOTIDE SEQUENCE [LARGE SCALE GENOMIC DNA]</scope>
    <source>
        <strain evidence="4 5">SJW1-2</strain>
    </source>
</reference>
<keyword evidence="5" id="KW-1185">Reference proteome</keyword>
<name>A0A2K3V0M8_9DEIO</name>
<sequence length="441" mass="46392">MTTGTRIPTRRMLALSALLGLAATASASPAKITAQSIIVNPVETKLNVDVWVNKDASGKANPAYRKGEKLSVAVKTNADAYVYLFNVNANGTIDLFFPNNYEESNFVQAGVTRVFPPEGAKYSFTVAGPNGQDKLLALASSKELKLDDIARFAGEQASNQGFAQVRLKGQENLAKALSIVVNPLPADGWTTDVALFRVGTQPQGTATGTVTTTPGQPAQPAPQSAPVQPAPAQPAPAPVATPAPQQPAPTPVAQIKPGEKKDGSADQAMVDAYARLKGSESLGNATTYALPWADGLWQKFNGVGAYGDAVLLHANGSSRSYAVHGMLLERYLALAGAENGGVRPPSRLGWAAGDEKVIPQNSQGTSGLYGFFQNGALYGTEKYGTFWLQGAVLKTYQGLGGSGSFLGFPTRDQYQLQGAWAADFEGGTIRTVNGTPKVYRK</sequence>
<evidence type="ECO:0000313" key="5">
    <source>
        <dbReference type="Proteomes" id="UP000236379"/>
    </source>
</evidence>
<feature type="compositionally biased region" description="Low complexity" evidence="1">
    <location>
        <begin position="204"/>
        <end position="227"/>
    </location>
</feature>
<dbReference type="PANTHER" id="PTHR36194:SF1">
    <property type="entry name" value="S-LAYER-LIKE PROTEIN"/>
    <property type="match status" value="1"/>
</dbReference>
<gene>
    <name evidence="4" type="ORF">CVO96_14085</name>
</gene>
<dbReference type="Proteomes" id="UP000236379">
    <property type="component" value="Unassembled WGS sequence"/>
</dbReference>
<dbReference type="OrthoDB" id="63947at2"/>
<dbReference type="AlphaFoldDB" id="A0A2K3V0M8"/>
<dbReference type="Pfam" id="PF14326">
    <property type="entry name" value="DUF4384"/>
    <property type="match status" value="1"/>
</dbReference>
<feature type="region of interest" description="Disordered" evidence="1">
    <location>
        <begin position="204"/>
        <end position="266"/>
    </location>
</feature>
<evidence type="ECO:0000256" key="2">
    <source>
        <dbReference type="SAM" id="SignalP"/>
    </source>
</evidence>
<protein>
    <submittedName>
        <fullName evidence="4">S-layer protein</fullName>
    </submittedName>
</protein>
<dbReference type="RefSeq" id="WP_103312771.1">
    <property type="nucleotide sequence ID" value="NZ_PPPD01000001.1"/>
</dbReference>
<feature type="chain" id="PRO_5014464353" evidence="2">
    <location>
        <begin position="28"/>
        <end position="441"/>
    </location>
</feature>
<comment type="caution">
    <text evidence="4">The sequence shown here is derived from an EMBL/GenBank/DDBJ whole genome shotgun (WGS) entry which is preliminary data.</text>
</comment>
<evidence type="ECO:0000259" key="3">
    <source>
        <dbReference type="Pfam" id="PF14326"/>
    </source>
</evidence>
<evidence type="ECO:0000313" key="4">
    <source>
        <dbReference type="EMBL" id="PNY82337.1"/>
    </source>
</evidence>
<feature type="signal peptide" evidence="2">
    <location>
        <begin position="1"/>
        <end position="27"/>
    </location>
</feature>
<keyword evidence="2" id="KW-0732">Signal</keyword>
<dbReference type="EMBL" id="PPPD01000001">
    <property type="protein sequence ID" value="PNY82337.1"/>
    <property type="molecule type" value="Genomic_DNA"/>
</dbReference>
<organism evidence="4 5">
    <name type="scientific">Deinococcus koreensis</name>
    <dbReference type="NCBI Taxonomy" id="2054903"/>
    <lineage>
        <taxon>Bacteria</taxon>
        <taxon>Thermotogati</taxon>
        <taxon>Deinococcota</taxon>
        <taxon>Deinococci</taxon>
        <taxon>Deinococcales</taxon>
        <taxon>Deinococcaceae</taxon>
        <taxon>Deinococcus</taxon>
    </lineage>
</organism>
<dbReference type="PANTHER" id="PTHR36194">
    <property type="entry name" value="S-LAYER-LIKE PROTEIN"/>
    <property type="match status" value="1"/>
</dbReference>
<feature type="compositionally biased region" description="Pro residues" evidence="1">
    <location>
        <begin position="228"/>
        <end position="250"/>
    </location>
</feature>
<dbReference type="InterPro" id="IPR025493">
    <property type="entry name" value="DUF4384"/>
</dbReference>